<proteinExistence type="predicted"/>
<dbReference type="Gene3D" id="3.20.20.80">
    <property type="entry name" value="Glycosidases"/>
    <property type="match status" value="1"/>
</dbReference>
<evidence type="ECO:0000313" key="2">
    <source>
        <dbReference type="Proteomes" id="UP000570361"/>
    </source>
</evidence>
<comment type="caution">
    <text evidence="1">The sequence shown here is derived from an EMBL/GenBank/DDBJ whole genome shotgun (WGS) entry which is preliminary data.</text>
</comment>
<dbReference type="AlphaFoldDB" id="A0A7W5FLC2"/>
<dbReference type="Proteomes" id="UP000570361">
    <property type="component" value="Unassembled WGS sequence"/>
</dbReference>
<dbReference type="InterPro" id="IPR017853">
    <property type="entry name" value="GH"/>
</dbReference>
<dbReference type="EMBL" id="JACHXK010000002">
    <property type="protein sequence ID" value="MBB3108837.1"/>
    <property type="molecule type" value="Genomic_DNA"/>
</dbReference>
<accession>A0A7W5FLC2</accession>
<name>A0A7W5FLC2_9BACL</name>
<protein>
    <submittedName>
        <fullName evidence="1">Uncharacterized protein</fullName>
    </submittedName>
</protein>
<organism evidence="1 2">
    <name type="scientific">Paenibacillus phyllosphaerae</name>
    <dbReference type="NCBI Taxonomy" id="274593"/>
    <lineage>
        <taxon>Bacteria</taxon>
        <taxon>Bacillati</taxon>
        <taxon>Bacillota</taxon>
        <taxon>Bacilli</taxon>
        <taxon>Bacillales</taxon>
        <taxon>Paenibacillaceae</taxon>
        <taxon>Paenibacillus</taxon>
    </lineage>
</organism>
<dbReference type="SUPFAM" id="SSF51445">
    <property type="entry name" value="(Trans)glycosidases"/>
    <property type="match status" value="1"/>
</dbReference>
<evidence type="ECO:0000313" key="1">
    <source>
        <dbReference type="EMBL" id="MBB3108837.1"/>
    </source>
</evidence>
<dbReference type="RefSeq" id="WP_246427460.1">
    <property type="nucleotide sequence ID" value="NZ_JACHXK010000002.1"/>
</dbReference>
<gene>
    <name evidence="1" type="ORF">FHS18_000889</name>
</gene>
<reference evidence="1 2" key="1">
    <citation type="submission" date="2020-08" db="EMBL/GenBank/DDBJ databases">
        <title>Genomic Encyclopedia of Type Strains, Phase III (KMG-III): the genomes of soil and plant-associated and newly described type strains.</title>
        <authorList>
            <person name="Whitman W."/>
        </authorList>
    </citation>
    <scope>NUCLEOTIDE SEQUENCE [LARGE SCALE GENOMIC DNA]</scope>
    <source>
        <strain evidence="1 2">CECT 5862</strain>
    </source>
</reference>
<sequence>MTNVLLDHPMMFGFCYTQLYDVEQEVNGLYTYDRRAKFDAEVIKKINARKAAIED</sequence>
<keyword evidence="2" id="KW-1185">Reference proteome</keyword>